<dbReference type="GO" id="GO:0031146">
    <property type="term" value="P:SCF-dependent proteasomal ubiquitin-dependent protein catabolic process"/>
    <property type="evidence" value="ECO:0007669"/>
    <property type="project" value="TreeGrafter"/>
</dbReference>
<dbReference type="SUPFAM" id="SSF52047">
    <property type="entry name" value="RNI-like"/>
    <property type="match status" value="1"/>
</dbReference>
<reference evidence="2" key="1">
    <citation type="submission" date="2022-03" db="EMBL/GenBank/DDBJ databases">
        <title>A functionally conserved STORR gene fusion in Papaver species that diverged 16.8 million years ago.</title>
        <authorList>
            <person name="Catania T."/>
        </authorList>
    </citation>
    <scope>NUCLEOTIDE SEQUENCE</scope>
    <source>
        <strain evidence="2">S-191538</strain>
    </source>
</reference>
<name>A0AA41VDP4_PAPNU</name>
<dbReference type="Gene3D" id="1.20.1280.50">
    <property type="match status" value="1"/>
</dbReference>
<feature type="region of interest" description="Disordered" evidence="1">
    <location>
        <begin position="1"/>
        <end position="23"/>
    </location>
</feature>
<keyword evidence="3" id="KW-1185">Reference proteome</keyword>
<dbReference type="Proteomes" id="UP001177140">
    <property type="component" value="Unassembled WGS sequence"/>
</dbReference>
<organism evidence="2 3">
    <name type="scientific">Papaver nudicaule</name>
    <name type="common">Iceland poppy</name>
    <dbReference type="NCBI Taxonomy" id="74823"/>
    <lineage>
        <taxon>Eukaryota</taxon>
        <taxon>Viridiplantae</taxon>
        <taxon>Streptophyta</taxon>
        <taxon>Embryophyta</taxon>
        <taxon>Tracheophyta</taxon>
        <taxon>Spermatophyta</taxon>
        <taxon>Magnoliopsida</taxon>
        <taxon>Ranunculales</taxon>
        <taxon>Papaveraceae</taxon>
        <taxon>Papaveroideae</taxon>
        <taxon>Papaver</taxon>
    </lineage>
</organism>
<proteinExistence type="predicted"/>
<dbReference type="EMBL" id="JAJJMA010200000">
    <property type="protein sequence ID" value="MCL7039308.1"/>
    <property type="molecule type" value="Genomic_DNA"/>
</dbReference>
<comment type="caution">
    <text evidence="2">The sequence shown here is derived from an EMBL/GenBank/DDBJ whole genome shotgun (WGS) entry which is preliminary data.</text>
</comment>
<protein>
    <submittedName>
        <fullName evidence="2">Uncharacterized protein</fullName>
    </submittedName>
</protein>
<dbReference type="GO" id="GO:0019005">
    <property type="term" value="C:SCF ubiquitin ligase complex"/>
    <property type="evidence" value="ECO:0007669"/>
    <property type="project" value="TreeGrafter"/>
</dbReference>
<dbReference type="PANTHER" id="PTHR13318">
    <property type="entry name" value="PARTNER OF PAIRED, ISOFORM B-RELATED"/>
    <property type="match status" value="1"/>
</dbReference>
<dbReference type="Gene3D" id="3.80.10.10">
    <property type="entry name" value="Ribonuclease Inhibitor"/>
    <property type="match status" value="1"/>
</dbReference>
<gene>
    <name evidence="2" type="ORF">MKW94_007204</name>
</gene>
<accession>A0AA41VDP4</accession>
<dbReference type="InterPro" id="IPR032675">
    <property type="entry name" value="LRR_dom_sf"/>
</dbReference>
<feature type="compositionally biased region" description="Basic and acidic residues" evidence="1">
    <location>
        <begin position="1"/>
        <end position="13"/>
    </location>
</feature>
<evidence type="ECO:0000313" key="2">
    <source>
        <dbReference type="EMBL" id="MCL7039308.1"/>
    </source>
</evidence>
<dbReference type="AlphaFoldDB" id="A0AA41VDP4"/>
<evidence type="ECO:0000256" key="1">
    <source>
        <dbReference type="SAM" id="MobiDB-lite"/>
    </source>
</evidence>
<sequence>MCTLSDDKYKEGSSKIPPPKAVHEGTSKICKTSTVITDLPVDCLTLIFWRLRPGDERNSFGLSCRQWFHIQINNQESLWCVCGHGPTRYLGIHNPKIFPTVLCQLLSRFQNLTDLCLRRCSRITGFVPSKLPFFESKVQYVDLDDCSEFPNNELSAIFAWFPRLTSVSLKYSQITDEGLEVLAKCCPYLEKFSHITSCTKITGIGFLGCPKTLNQLGASGCELTLEGINAIVSGGGLESLRLKQLWRFQEVALY</sequence>
<evidence type="ECO:0000313" key="3">
    <source>
        <dbReference type="Proteomes" id="UP001177140"/>
    </source>
</evidence>